<feature type="domain" description="Carrier" evidence="8">
    <location>
        <begin position="4566"/>
        <end position="4641"/>
    </location>
</feature>
<evidence type="ECO:0000256" key="6">
    <source>
        <dbReference type="ARBA" id="ARBA00023194"/>
    </source>
</evidence>
<evidence type="ECO:0000256" key="3">
    <source>
        <dbReference type="ARBA" id="ARBA00022450"/>
    </source>
</evidence>
<evidence type="ECO:0000256" key="1">
    <source>
        <dbReference type="ARBA" id="ARBA00001957"/>
    </source>
</evidence>
<evidence type="ECO:0000259" key="8">
    <source>
        <dbReference type="PROSITE" id="PS50075"/>
    </source>
</evidence>
<dbReference type="SUPFAM" id="SSF56801">
    <property type="entry name" value="Acetyl-CoA synthetase-like"/>
    <property type="match status" value="4"/>
</dbReference>
<feature type="region of interest" description="Disordered" evidence="7">
    <location>
        <begin position="1858"/>
        <end position="1879"/>
    </location>
</feature>
<dbReference type="PANTHER" id="PTHR45527:SF1">
    <property type="entry name" value="FATTY ACID SYNTHASE"/>
    <property type="match status" value="1"/>
</dbReference>
<dbReference type="Gene3D" id="3.30.559.10">
    <property type="entry name" value="Chloramphenicol acetyltransferase-like domain"/>
    <property type="match status" value="5"/>
</dbReference>
<accession>A0A841EF40</accession>
<feature type="compositionally biased region" description="Basic and acidic residues" evidence="7">
    <location>
        <begin position="2319"/>
        <end position="2341"/>
    </location>
</feature>
<dbReference type="SUPFAM" id="SSF47336">
    <property type="entry name" value="ACP-like"/>
    <property type="match status" value="4"/>
</dbReference>
<dbReference type="PANTHER" id="PTHR45527">
    <property type="entry name" value="NONRIBOSOMAL PEPTIDE SYNTHETASE"/>
    <property type="match status" value="1"/>
</dbReference>
<dbReference type="InterPro" id="IPR010071">
    <property type="entry name" value="AA_adenyl_dom"/>
</dbReference>
<dbReference type="GO" id="GO:0017000">
    <property type="term" value="P:antibiotic biosynthetic process"/>
    <property type="evidence" value="ECO:0007669"/>
    <property type="project" value="UniProtKB-KW"/>
</dbReference>
<dbReference type="PROSITE" id="PS00012">
    <property type="entry name" value="PHOSPHOPANTETHEINE"/>
    <property type="match status" value="4"/>
</dbReference>
<comment type="cofactor">
    <cofactor evidence="1">
        <name>pantetheine 4'-phosphate</name>
        <dbReference type="ChEBI" id="CHEBI:47942"/>
    </cofactor>
</comment>
<dbReference type="EMBL" id="JACHLY010000001">
    <property type="protein sequence ID" value="MBB5999949.1"/>
    <property type="molecule type" value="Genomic_DNA"/>
</dbReference>
<dbReference type="FunFam" id="3.30.300.30:FF:000010">
    <property type="entry name" value="Enterobactin synthetase component F"/>
    <property type="match status" value="1"/>
</dbReference>
<dbReference type="InterPro" id="IPR010060">
    <property type="entry name" value="NRPS_synth"/>
</dbReference>
<dbReference type="Gene3D" id="1.10.1200.10">
    <property type="entry name" value="ACP-like"/>
    <property type="match status" value="4"/>
</dbReference>
<feature type="region of interest" description="Disordered" evidence="7">
    <location>
        <begin position="3800"/>
        <end position="3832"/>
    </location>
</feature>
<dbReference type="Gene3D" id="3.40.50.12780">
    <property type="entry name" value="N-terminal domain of ligase-like"/>
    <property type="match status" value="2"/>
</dbReference>
<dbReference type="FunFam" id="3.40.50.980:FF:000001">
    <property type="entry name" value="Non-ribosomal peptide synthetase"/>
    <property type="match status" value="1"/>
</dbReference>
<dbReference type="Pfam" id="PF00550">
    <property type="entry name" value="PP-binding"/>
    <property type="match status" value="4"/>
</dbReference>
<evidence type="ECO:0000256" key="4">
    <source>
        <dbReference type="ARBA" id="ARBA00022553"/>
    </source>
</evidence>
<evidence type="ECO:0000256" key="7">
    <source>
        <dbReference type="SAM" id="MobiDB-lite"/>
    </source>
</evidence>
<feature type="domain" description="Carrier" evidence="8">
    <location>
        <begin position="503"/>
        <end position="578"/>
    </location>
</feature>
<dbReference type="NCBIfam" id="TIGR01720">
    <property type="entry name" value="NRPS-para261"/>
    <property type="match status" value="2"/>
</dbReference>
<dbReference type="GO" id="GO:0003824">
    <property type="term" value="F:catalytic activity"/>
    <property type="evidence" value="ECO:0007669"/>
    <property type="project" value="InterPro"/>
</dbReference>
<keyword evidence="4" id="KW-0597">Phosphoprotein</keyword>
<comment type="similarity">
    <text evidence="2">Belongs to the ATP-dependent AMP-binding enzyme family.</text>
</comment>
<dbReference type="Pfam" id="PF13193">
    <property type="entry name" value="AMP-binding_C"/>
    <property type="match status" value="3"/>
</dbReference>
<dbReference type="SMART" id="SM00823">
    <property type="entry name" value="PKS_PP"/>
    <property type="match status" value="4"/>
</dbReference>
<organism evidence="9 10">
    <name type="scientific">Streptomonospora salina</name>
    <dbReference type="NCBI Taxonomy" id="104205"/>
    <lineage>
        <taxon>Bacteria</taxon>
        <taxon>Bacillati</taxon>
        <taxon>Actinomycetota</taxon>
        <taxon>Actinomycetes</taxon>
        <taxon>Streptosporangiales</taxon>
        <taxon>Nocardiopsidaceae</taxon>
        <taxon>Streptomonospora</taxon>
    </lineage>
</organism>
<feature type="region of interest" description="Disordered" evidence="7">
    <location>
        <begin position="2692"/>
        <end position="2715"/>
    </location>
</feature>
<keyword evidence="3" id="KW-0596">Phosphopantetheine</keyword>
<evidence type="ECO:0000256" key="5">
    <source>
        <dbReference type="ARBA" id="ARBA00022737"/>
    </source>
</evidence>
<evidence type="ECO:0000313" key="10">
    <source>
        <dbReference type="Proteomes" id="UP000578077"/>
    </source>
</evidence>
<dbReference type="InterPro" id="IPR045851">
    <property type="entry name" value="AMP-bd_C_sf"/>
</dbReference>
<feature type="compositionally biased region" description="Low complexity" evidence="7">
    <location>
        <begin position="2692"/>
        <end position="2705"/>
    </location>
</feature>
<name>A0A841EF40_9ACTN</name>
<keyword evidence="10" id="KW-1185">Reference proteome</keyword>
<dbReference type="InterPro" id="IPR025110">
    <property type="entry name" value="AMP-bd_C"/>
</dbReference>
<dbReference type="InterPro" id="IPR009081">
    <property type="entry name" value="PP-bd_ACP"/>
</dbReference>
<dbReference type="Gene3D" id="3.30.300.30">
    <property type="match status" value="4"/>
</dbReference>
<feature type="domain" description="Carrier" evidence="8">
    <location>
        <begin position="3064"/>
        <end position="3138"/>
    </location>
</feature>
<dbReference type="Pfam" id="PF00501">
    <property type="entry name" value="AMP-binding"/>
    <property type="match status" value="4"/>
</dbReference>
<evidence type="ECO:0000256" key="2">
    <source>
        <dbReference type="ARBA" id="ARBA00006432"/>
    </source>
</evidence>
<dbReference type="CDD" id="cd19534">
    <property type="entry name" value="E_NRPS"/>
    <property type="match status" value="2"/>
</dbReference>
<dbReference type="InterPro" id="IPR020806">
    <property type="entry name" value="PKS_PP-bd"/>
</dbReference>
<keyword evidence="6" id="KW-0045">Antibiotic biosynthesis</keyword>
<dbReference type="GO" id="GO:0043041">
    <property type="term" value="P:amino acid activation for nonribosomal peptide biosynthetic process"/>
    <property type="evidence" value="ECO:0007669"/>
    <property type="project" value="TreeGrafter"/>
</dbReference>
<dbReference type="NCBIfam" id="NF003417">
    <property type="entry name" value="PRK04813.1"/>
    <property type="match status" value="4"/>
</dbReference>
<feature type="compositionally biased region" description="Basic and acidic residues" evidence="7">
    <location>
        <begin position="3810"/>
        <end position="3832"/>
    </location>
</feature>
<dbReference type="InterPro" id="IPR042099">
    <property type="entry name" value="ANL_N_sf"/>
</dbReference>
<dbReference type="InterPro" id="IPR023213">
    <property type="entry name" value="CAT-like_dom_sf"/>
</dbReference>
<dbReference type="InterPro" id="IPR036736">
    <property type="entry name" value="ACP-like_sf"/>
</dbReference>
<dbReference type="SUPFAM" id="SSF52777">
    <property type="entry name" value="CoA-dependent acyltransferases"/>
    <property type="match status" value="10"/>
</dbReference>
<feature type="region of interest" description="Disordered" evidence="7">
    <location>
        <begin position="3349"/>
        <end position="3370"/>
    </location>
</feature>
<dbReference type="RefSeq" id="WP_184637099.1">
    <property type="nucleotide sequence ID" value="NZ_JACHLY010000001.1"/>
</dbReference>
<dbReference type="Proteomes" id="UP000578077">
    <property type="component" value="Unassembled WGS sequence"/>
</dbReference>
<feature type="region of interest" description="Disordered" evidence="7">
    <location>
        <begin position="1172"/>
        <end position="1201"/>
    </location>
</feature>
<dbReference type="FunFam" id="1.10.1200.10:FF:000005">
    <property type="entry name" value="Nonribosomal peptide synthetase 1"/>
    <property type="match status" value="2"/>
</dbReference>
<comment type="caution">
    <text evidence="9">The sequence shown here is derived from an EMBL/GenBank/DDBJ whole genome shotgun (WGS) entry which is preliminary data.</text>
</comment>
<dbReference type="Gene3D" id="3.40.50.980">
    <property type="match status" value="4"/>
</dbReference>
<dbReference type="Gene3D" id="3.30.559.30">
    <property type="entry name" value="Nonribosomal peptide synthetase, condensation domain"/>
    <property type="match status" value="5"/>
</dbReference>
<gene>
    <name evidence="9" type="ORF">HNR25_003700</name>
</gene>
<dbReference type="InterPro" id="IPR006162">
    <property type="entry name" value="Ppantetheine_attach_site"/>
</dbReference>
<proteinExistence type="inferred from homology"/>
<dbReference type="PROSITE" id="PS50075">
    <property type="entry name" value="CARRIER"/>
    <property type="match status" value="4"/>
</dbReference>
<dbReference type="GO" id="GO:0044550">
    <property type="term" value="P:secondary metabolite biosynthetic process"/>
    <property type="evidence" value="ECO:0007669"/>
    <property type="project" value="UniProtKB-ARBA"/>
</dbReference>
<dbReference type="PROSITE" id="PS00455">
    <property type="entry name" value="AMP_BINDING"/>
    <property type="match status" value="2"/>
</dbReference>
<dbReference type="FunFam" id="2.30.38.10:FF:000001">
    <property type="entry name" value="Non-ribosomal peptide synthetase PvdI"/>
    <property type="match status" value="3"/>
</dbReference>
<keyword evidence="5" id="KW-0677">Repeat</keyword>
<dbReference type="CDD" id="cd12117">
    <property type="entry name" value="A_NRPS_Srf_like"/>
    <property type="match status" value="2"/>
</dbReference>
<dbReference type="NCBIfam" id="TIGR01733">
    <property type="entry name" value="AA-adenyl-dom"/>
    <property type="match status" value="4"/>
</dbReference>
<feature type="region of interest" description="Disordered" evidence="7">
    <location>
        <begin position="2309"/>
        <end position="2341"/>
    </location>
</feature>
<dbReference type="Pfam" id="PF00668">
    <property type="entry name" value="Condensation"/>
    <property type="match status" value="5"/>
</dbReference>
<dbReference type="Gene3D" id="2.30.38.10">
    <property type="entry name" value="Luciferase, Domain 3"/>
    <property type="match status" value="2"/>
</dbReference>
<evidence type="ECO:0000313" key="9">
    <source>
        <dbReference type="EMBL" id="MBB5999949.1"/>
    </source>
</evidence>
<dbReference type="InterPro" id="IPR000873">
    <property type="entry name" value="AMP-dep_synth/lig_dom"/>
</dbReference>
<dbReference type="GO" id="GO:0031177">
    <property type="term" value="F:phosphopantetheine binding"/>
    <property type="evidence" value="ECO:0007669"/>
    <property type="project" value="InterPro"/>
</dbReference>
<sequence>MLSPQDLSDHTFPKLFAEQAAERPDAVALVTEGEALTYAELAGLVEERARGLSGWGVLPGDTVGVCLERGRELVVCMLAVMRVGAAYLPLDPAYPAERLAFVAADSGADLVLTEGRHLGMLPDDIHIRPATEVTGAAALPGARPRLDDVAYTIYTSGSTGRPKGVLVTHRGIADLAATQRARMQADSGSRVLQFASPSFDASVFEVCMALLNGAALVVLPRHRLLGEALVNTLRDYRISHVTLPPAVLPGLSPEGLGDLRAVMVAGESCPGEIVDLWSRGRRMYNGYGPTETTVCATMSDPLSGDTVPPLGRAVDGTAVRVLDERLRPVQPGGVGELYISGSGLARGYRGRLGLTSERFVADPYGPPGARMYRSGDLVRVRPDHALEFRGRSDDQVKLRGFRIEPGEVESAIARLPGVAGAAVMVREDRPGIRRLVAYAAGDPRRPALDGDRVRAALAEELPAHMVPSAVVVLAAVPTTPNGKVDRDRLPAPDEAVPAPEYVAPRDAAEQAVAEEFAAALGLDRVGAHDDFFALGGDSILAVRALSRIGARLGTHMDRRALFTLPTPARLAAEGTGTAGDLQPLPRADRNRPLPLSAAQRRLWFLYQHDPESAEYYTGSAYRLTGRLSVPALREALTGLQLRHESLRTTYAATDDGPVQLVHGPWEHPALLTECDLSGEEHEERPLTERLEAALTAEVERPFDLQNGPVFRALLIRLGDDDYVLVLSAHHIACDGWSVDVIARDLAELYRAGRDERAGAEPEYGADRVDYADFAVWEQDRWIGPEVGDRLQYWRRELEGARPLEVPTDRPRPAARTTAGAVHRLDLGPELTGALKDLGRRHGTTLFTALTALTQLLLSTSSGSRDTTLGVASAGRDHHQVDDVVGFFVNPVPIRSRAAPGTTLGEFLDGVRRTVLDSLDREVPFDRVVDAVGVDRDPGRTPLFQAMMVLQNAHTGELALPGLDARPVDLPRTSALFDLVFEFTERAGGLQLTVEYSTDLYDAERIAGLAEGLRRIADLLVADPGLPMAQLDIRPEAERRALTAWEESDRRAPAATVPEAFAGQVARTPEAVAVSGPGGDLTYADLDAASAALADRLSAHGAGAESPVLLVLERGAHLVTAMLAVLRAGAAYVPVHADDPAERVGRLAEETGAVCAIADAVSAGRVPKHCGLPVLRPDEQAPDRAVPAGETRAAETGTGGAHPARITPQSLAYVMFTSGSTGMPKGVAVTHGDIVDLARDRRWSGGRHDRVLFHSSHAFDAATYEIWVPLLNGGAVAVAPPGRLDAEEFAAAVERHGATATFVTASLFALYASQDPACFTGLREVLTGGEAANPGALDRVRRACPDTLVANVYGPTETTTYATLFPVEGAAPVPEPVPIGGPLDGTRLRVLDGLLRRTPIGAVGELHIGGAGLARGYTGRPGLTAERFVADPYGPPGARMYRTGDLVRWNRDGQLEYVGRADEQIKLRGFRIEPGEVESALLRRPEVAEAAVLVHRSDSGGRRLVGYAVGPDGRIPDAEVEGAQAALAAELPAYMVPQVLVPLDAMPLNANGKVDHRALPTPDWTTQTGNGYIAPRSETERILTEAFTTVLAEENIGIHDDFFALGGDSILSIQLVSRARNAGITITSKHVFAHPTPAALATVAQTNHTDQPTPTGPTTGPLTPTPIMRWFQHTHPIAPHHFNMSVLLDLEHDTDTSALPAAAAALLHHHDMLRLRMEATGEFHIADPANTHPAIETVDLTGLDTHQTQEALSHHTHRTQSSLDPQSGPMMRMVLFTDQNAPRLLIVAHHLVTDGISWRILLEDLTTAYRQTTTGHPIDLGKRTTPFPTWAHRLTQATHDGHFDHETRHWTDLAHTPARIPRDHDHPGNGPASSQHTVTTRLTPHTTRALLREAPHAYRTQINDLLLTALAPVLTEWADTEQLLIDLEGHGREDLFDDLDLSRTVGWFTTMFPIALTSTGDWDTRIKTTKEMLRSVPTRGLGYGALRHLATTTDLDHIPHPDISFNYLGRFDTETDTLHTGLQLNTGHEHDPREERTHLLDIVGRIEDDTLAFDWIFSDRTHDRATVTALAEDYTTALHTLIQHCLSDDAGGATPSDFPLVDLDQHTIDRLTTPDTRDILPLTPMQQGMLFHSVLDEDPAYLEQLTLHLDNVEDPHRLARAWQHVIDTTPALRATPAWDGLDTPVQTVPDHAHLPTTHHDWRHLPPHDQNQALTDLGTHDQQTGIDLTRAPLMRIALARLSPTRTTLIWTFHHLLLDGWSLPLVLSDVFTAYNGKPLPTRPPFRDHLAWINNQDDRTGLDHWRHTLTDITSPTPLPYDRPPQDTRTARSRTRVETHLPRHHSDTVHRFAREHGLTVNALVQGAWALLLSAHSGDTDIVFGATTSGRPADQPDIENTIGIFINTLPVRIPITPHTPVTTWLHHLQEHQAAARQHDYVPLSRIQREAGLSGDTQLFDSIVVFENYPVDTQTARDHGIDVLSVAAEEATNYPLTLVAYDGDRLTTQLRYDPDLFDEQTAERLLTHFVFHLESLVADAARPMCALPAQTADERDRVAAWGDGGPALERLTFVELFAEQVRLRPGATALIGPDTEWTYAELDRRAEEVAARLHSLGAGRGTTVGVSLRRGPGLVTALLAVVKAGAAYLPVDPDYPVERREFIVRDSGVRLLITEEAEATGADGTAGPPRTTLAELTAGSAPADADAGGASAPAPPGPDDPAYVIYTSGSTGTPKGTVVTHHGIGAFAASMVERFGTDPRFRVLQLASSSFDASVMEVLMAFGAGAALVVPEPGPLVGEDLAWTLLHYRVGLTIIPPSILATVPAGSYPDLRTLVVGAEACPAELVNRWAPGRRMVNAYGPTETTIAASLSDPLALGQAPPIGRPVQGTRLRVLDGLLRRTPIGAVGELHIGGAGLARGYTGRPGLTAERFVADPYGPPGARMYRTGDLVRWNRDGQLEYVGRADEQIKLRGLRIEPGEVESALVALPGVRQAAVAVRRDAPGGAALVGYVAGGADPVEVRDRLARTLPAHLVPAAVLPVDAVPLTPNGKVDHRALPTPDWTTQTGNGYIAPRSETERILTEAFTTVLAEENIGIHDDFFALGGDSILSIQLVSRARNAGITITSKHVFAHPTPAALATVAQTNHTDQPTPTGPTTGPLTPTPIMRWFQHTHPIAPHHFNMSVLLDLEHDTDTSALPAAAAALLHHHDMLRLRMEATGEFHIADPANTHPAIETVDLTGLDTHQTQEALSHHTHRTQSSLDPQSGPMMRMVLFTDQNAPRLLIVAHHLVTDGISWRILLEDLTTAYRQTTTGHPIDLGKRTTPFPTWAHRLTQATHDGHFDHETRHWTDLAHTPARIPRDHDHPGNGPASSQHTVTTRLTPHTTRALLREAPHAYRTQINDLLLTALAPVLTEWADTEQLLIDLEGHGREDLFDDLDLSRTVGWFTTMFPIALTSTGDWDTRIKTTKEMLRSVPTRGLGYGALRHLATTTDLDHIPHPDISFNYLGRFDTETDTLHTGLQLNTGHEHDPREERTHLLDIVGRIEDDTLAFDWIFSDRTHDRATVTALAEDYTTALHTLIQHCLSDDAGGATPSDFPLVDLDQHTIDRLTTPDTRDILPLTPMQQGMLFHSVLDEDPAYLEQLTLHLDNVEDPHRLARAWQHVIDTTPALRATPAWDGLDTPVQTVPDHAHLPTTHHDWRHLPPHDQNQALTDLGTHDQQTGIDLTRAPLMRIALARLSPTRTTLIWTFHHLLLDGWSLPLVLSDVFTAYNGKPLPTRPPFRDHLAWINNQDDRTGLDHWRHTLTDITSPTPLPYDRPPQDTRTARSRTRVETHLPRHHSDTVHRFAREHGLTVNALVQGAWALLLSAHSGDTDIVFGATTSGRPADQPDIENTIGIFINTLPVRIPITPHTPVTTWLHHLQEHQAAARQHDYVPLSRIQREAGLSGDTQLFDSIVVFENYPVDTQTARDHGIDVLSVAAEEATNYPLALSAYATERIRLLIGYEPDHFNEATAESLLDDLAALLVGLAADGERPLGAVRGADASATADFTDGAALDPPERTVDELFAEQVRLRPGATALIGPDTEWTYAELDRRAEEVAAHLRAHGTTPDSRVFLALPRSPHVVAAMLGVLKAGAAYVPLHDAVPAERVAALAADSGVDTAIAAPGALDLFTGAAPIAVHRYGPDGITAVTAGRNAARPVGDAAPRTLPTSAAYTMFTSGSTGTPKGVVVDHRNIVALTRDGRWTGAAHGRVLFHSPHAFDAATYEVWVPLLNGGTVVVAPEGGITADTVRGAVRDHGVSAVFLTTALFNLFARQDPGCFAGLHQVWTGGEAADPSSFARVLEECGDTEVVHVYGPTETTTFATCTPIGRDRVHAGSCPIGRPMDGTRARVLDTALRPLPVGAVGELYLGGDGVARGYGRKPGLTAERFVADPYGPPGARMYRTGDLVRWEGDGQIAFVGRADGQIKLRGFRIELGEIETALAGVRGAARGAAAVTSSPSGAQVLAGYLTESAPGAVDTAAAADELARSLPAYMIPSVLTVVESLPLNDNGKVDRRALPTPDWTRITEDRYAPPETPTEELVAEVWAEVLKLDRVGRDDNFFDAGGDSVMSLQVAAGIRDALDVTVPTRALFDHQTVRAYAKEVEDALMGEPAD</sequence>
<dbReference type="CDD" id="cd19531">
    <property type="entry name" value="LCL_NRPS-like"/>
    <property type="match status" value="1"/>
</dbReference>
<dbReference type="FunFam" id="3.40.50.12780:FF:000012">
    <property type="entry name" value="Non-ribosomal peptide synthetase"/>
    <property type="match status" value="1"/>
</dbReference>
<dbReference type="GO" id="GO:0008610">
    <property type="term" value="P:lipid biosynthetic process"/>
    <property type="evidence" value="ECO:0007669"/>
    <property type="project" value="UniProtKB-ARBA"/>
</dbReference>
<dbReference type="InterPro" id="IPR020845">
    <property type="entry name" value="AMP-binding_CS"/>
</dbReference>
<reference evidence="9 10" key="1">
    <citation type="submission" date="2020-08" db="EMBL/GenBank/DDBJ databases">
        <title>Sequencing the genomes of 1000 actinobacteria strains.</title>
        <authorList>
            <person name="Klenk H.-P."/>
        </authorList>
    </citation>
    <scope>NUCLEOTIDE SEQUENCE [LARGE SCALE GENOMIC DNA]</scope>
    <source>
        <strain evidence="9 10">DSM 44593</strain>
    </source>
</reference>
<dbReference type="InterPro" id="IPR001242">
    <property type="entry name" value="Condensation_dom"/>
</dbReference>
<feature type="domain" description="Carrier" evidence="8">
    <location>
        <begin position="1573"/>
        <end position="1647"/>
    </location>
</feature>
<protein>
    <submittedName>
        <fullName evidence="9">Amino acid adenylation domain-containing protein/non-ribosomal peptide synthase protein (TIGR01720 family)</fullName>
    </submittedName>
</protein>
<dbReference type="GO" id="GO:0005737">
    <property type="term" value="C:cytoplasm"/>
    <property type="evidence" value="ECO:0007669"/>
    <property type="project" value="TreeGrafter"/>
</dbReference>
<dbReference type="CDD" id="cd19543">
    <property type="entry name" value="DCL_NRPS"/>
    <property type="match status" value="2"/>
</dbReference>